<evidence type="ECO:0000313" key="2">
    <source>
        <dbReference type="Proteomes" id="UP001054945"/>
    </source>
</evidence>
<dbReference type="AlphaFoldDB" id="A0AAV4Y7C8"/>
<dbReference type="EMBL" id="BPLR01001563">
    <property type="protein sequence ID" value="GIZ03177.1"/>
    <property type="molecule type" value="Genomic_DNA"/>
</dbReference>
<comment type="caution">
    <text evidence="1">The sequence shown here is derived from an EMBL/GenBank/DDBJ whole genome shotgun (WGS) entry which is preliminary data.</text>
</comment>
<dbReference type="Proteomes" id="UP001054945">
    <property type="component" value="Unassembled WGS sequence"/>
</dbReference>
<sequence length="97" mass="10717">MEKNVESKSKSYNQMEEDIGKQKKKSCLQMEEDIATGRKSLTGKFVSAMGGSFVSLTPPAEFLKNPASNLTLLMNKASFTTGKRCCESTNYGRLLLI</sequence>
<name>A0AAV4Y7C8_CAEEX</name>
<proteinExistence type="predicted"/>
<gene>
    <name evidence="1" type="ORF">CEXT_790521</name>
</gene>
<protein>
    <submittedName>
        <fullName evidence="1">Uncharacterized protein</fullName>
    </submittedName>
</protein>
<reference evidence="1 2" key="1">
    <citation type="submission" date="2021-06" db="EMBL/GenBank/DDBJ databases">
        <title>Caerostris extrusa draft genome.</title>
        <authorList>
            <person name="Kono N."/>
            <person name="Arakawa K."/>
        </authorList>
    </citation>
    <scope>NUCLEOTIDE SEQUENCE [LARGE SCALE GENOMIC DNA]</scope>
</reference>
<accession>A0AAV4Y7C8</accession>
<keyword evidence="2" id="KW-1185">Reference proteome</keyword>
<evidence type="ECO:0000313" key="1">
    <source>
        <dbReference type="EMBL" id="GIZ03177.1"/>
    </source>
</evidence>
<organism evidence="1 2">
    <name type="scientific">Caerostris extrusa</name>
    <name type="common">Bark spider</name>
    <name type="synonym">Caerostris bankana</name>
    <dbReference type="NCBI Taxonomy" id="172846"/>
    <lineage>
        <taxon>Eukaryota</taxon>
        <taxon>Metazoa</taxon>
        <taxon>Ecdysozoa</taxon>
        <taxon>Arthropoda</taxon>
        <taxon>Chelicerata</taxon>
        <taxon>Arachnida</taxon>
        <taxon>Araneae</taxon>
        <taxon>Araneomorphae</taxon>
        <taxon>Entelegynae</taxon>
        <taxon>Araneoidea</taxon>
        <taxon>Araneidae</taxon>
        <taxon>Caerostris</taxon>
    </lineage>
</organism>